<dbReference type="AlphaFoldDB" id="A0A0U2VDU7"/>
<dbReference type="KEGG" id="pnp:IJ22_13230"/>
<dbReference type="GO" id="GO:0046872">
    <property type="term" value="F:metal ion binding"/>
    <property type="evidence" value="ECO:0007669"/>
    <property type="project" value="InterPro"/>
</dbReference>
<protein>
    <submittedName>
        <fullName evidence="1">Zinc protease</fullName>
    </submittedName>
</protein>
<dbReference type="InterPro" id="IPR007863">
    <property type="entry name" value="Peptidase_M16_C"/>
</dbReference>
<dbReference type="GO" id="GO:0006508">
    <property type="term" value="P:proteolysis"/>
    <property type="evidence" value="ECO:0007669"/>
    <property type="project" value="UniProtKB-KW"/>
</dbReference>
<dbReference type="EMBL" id="CP013652">
    <property type="protein sequence ID" value="ALS21699.1"/>
    <property type="molecule type" value="Genomic_DNA"/>
</dbReference>
<dbReference type="NCBIfam" id="NF047422">
    <property type="entry name" value="YfmF_fam"/>
    <property type="match status" value="1"/>
</dbReference>
<sequence>MRGVVSPLKDTQFQRGTVRNVRVHVLPTEQFKTFALSVYIGSPLDEETVTPTALIPFVLRRGSKAYPQTKQFRERLDDMYGAGFGFDIYKRGDYQMLQFRMDVIQDEFVSSSRSLLEQAIEFMGGAITEPALEGRTLVRKYIESEKTTLEKRLQAIVNDKVKYAAERCIEEMCSEEPYRLHPLGKLDVLESIEAEPLTARFHELLQSAPMDVYVVGNTNLEQVLPWIDRYFSVQRSAAPSYSLRIEHRNAAQVKEVVERLDVSQGKLNMGLRIPTSYADESYPSALLYNGILGGYPHSKLFTNVREKASLAYYASSRLDGHKGIMTIQSGIEIANYEKAVTIIREQLKAMEEGKISDLELQQTKAMISGHLRELQDSAFEWIAFDFNNRLSGAERTVPKLIEQVEQTTPEQIRNIAQKVQLDTIYFLRDRKGGE</sequence>
<dbReference type="Proteomes" id="UP000061660">
    <property type="component" value="Chromosome"/>
</dbReference>
<dbReference type="SUPFAM" id="SSF63411">
    <property type="entry name" value="LuxS/MPP-like metallohydrolase"/>
    <property type="match status" value="2"/>
</dbReference>
<keyword evidence="1" id="KW-0378">Hydrolase</keyword>
<dbReference type="InterPro" id="IPR011249">
    <property type="entry name" value="Metalloenz_LuxS/M16"/>
</dbReference>
<dbReference type="Gene3D" id="3.30.830.10">
    <property type="entry name" value="Metalloenzyme, LuxS/M16 peptidase-like"/>
    <property type="match status" value="2"/>
</dbReference>
<dbReference type="GO" id="GO:0008233">
    <property type="term" value="F:peptidase activity"/>
    <property type="evidence" value="ECO:0007669"/>
    <property type="project" value="UniProtKB-KW"/>
</dbReference>
<reference evidence="1 2" key="2">
    <citation type="journal article" date="2016" name="Genome Announc.">
        <title>Complete Genome Sequences of Two Interactive Moderate Thermophiles, Paenibacillus napthalenovorans 32O-Y and Paenibacillus sp. 32O-W.</title>
        <authorList>
            <person name="Butler R.R.III."/>
            <person name="Wang J."/>
            <person name="Stark B.C."/>
            <person name="Pombert J.F."/>
        </authorList>
    </citation>
    <scope>NUCLEOTIDE SEQUENCE [LARGE SCALE GENOMIC DNA]</scope>
    <source>
        <strain evidence="1 2">32O-Y</strain>
    </source>
</reference>
<dbReference type="RefSeq" id="WP_054818156.1">
    <property type="nucleotide sequence ID" value="NZ_BJCS01000003.1"/>
</dbReference>
<dbReference type="Pfam" id="PF05193">
    <property type="entry name" value="Peptidase_M16_C"/>
    <property type="match status" value="1"/>
</dbReference>
<dbReference type="PANTHER" id="PTHR11851">
    <property type="entry name" value="METALLOPROTEASE"/>
    <property type="match status" value="1"/>
</dbReference>
<proteinExistence type="predicted"/>
<dbReference type="PANTHER" id="PTHR11851:SF186">
    <property type="entry name" value="INACTIVE METALLOPROTEASE YMFF-RELATED"/>
    <property type="match status" value="1"/>
</dbReference>
<gene>
    <name evidence="1" type="ORF">IJ22_13230</name>
</gene>
<dbReference type="PATRIC" id="fig|162209.4.peg.1402"/>
<keyword evidence="2" id="KW-1185">Reference proteome</keyword>
<dbReference type="OrthoDB" id="9762085at2"/>
<organism evidence="1 2">
    <name type="scientific">Paenibacillus naphthalenovorans</name>
    <dbReference type="NCBI Taxonomy" id="162209"/>
    <lineage>
        <taxon>Bacteria</taxon>
        <taxon>Bacillati</taxon>
        <taxon>Bacillota</taxon>
        <taxon>Bacilli</taxon>
        <taxon>Bacillales</taxon>
        <taxon>Paenibacillaceae</taxon>
        <taxon>Paenibacillus</taxon>
    </lineage>
</organism>
<dbReference type="InterPro" id="IPR050361">
    <property type="entry name" value="MPP/UQCRC_Complex"/>
</dbReference>
<evidence type="ECO:0000313" key="2">
    <source>
        <dbReference type="Proteomes" id="UP000061660"/>
    </source>
</evidence>
<keyword evidence="1" id="KW-0645">Protease</keyword>
<evidence type="ECO:0000313" key="1">
    <source>
        <dbReference type="EMBL" id="ALS21699.1"/>
    </source>
</evidence>
<dbReference type="STRING" id="162209.IJ22_13230"/>
<reference evidence="2" key="1">
    <citation type="submission" date="2015-12" db="EMBL/GenBank/DDBJ databases">
        <title>Complete genome sequences of two moderately thermophilic Paenibacillus species.</title>
        <authorList>
            <person name="Butler R.III."/>
            <person name="Wang J."/>
            <person name="Stark B.C."/>
            <person name="Pombert J.-F."/>
        </authorList>
    </citation>
    <scope>NUCLEOTIDE SEQUENCE [LARGE SCALE GENOMIC DNA]</scope>
    <source>
        <strain evidence="2">32O-Y</strain>
    </source>
</reference>
<accession>A0A0U2VDU7</accession>
<name>A0A0U2VDU7_9BACL</name>